<comment type="caution">
    <text evidence="1">The sequence shown here is derived from an EMBL/GenBank/DDBJ whole genome shotgun (WGS) entry which is preliminary data.</text>
</comment>
<name>A0A098M8H8_9BACL</name>
<dbReference type="OrthoDB" id="2678373at2"/>
<dbReference type="STRING" id="268407.PWYN_25080"/>
<dbReference type="SUPFAM" id="SSF81301">
    <property type="entry name" value="Nucleotidyltransferase"/>
    <property type="match status" value="1"/>
</dbReference>
<reference evidence="1 2" key="2">
    <citation type="submission" date="2014-10" db="EMBL/GenBank/DDBJ databases">
        <title>Comparative genomics of the Paenibacillus odorifer group.</title>
        <authorList>
            <person name="Tsai Y.-C."/>
            <person name="Martin N."/>
            <person name="Korlach J."/>
            <person name="Wiedmann M."/>
        </authorList>
    </citation>
    <scope>NUCLEOTIDE SEQUENCE [LARGE SCALE GENOMIC DNA]</scope>
    <source>
        <strain evidence="1 2">DSM 18334</strain>
    </source>
</reference>
<dbReference type="EMBL" id="JQCR01000003">
    <property type="protein sequence ID" value="KGE17832.1"/>
    <property type="molecule type" value="Genomic_DNA"/>
</dbReference>
<accession>A0A098M8H8</accession>
<dbReference type="eggNOG" id="ENOG503413D">
    <property type="taxonomic scope" value="Bacteria"/>
</dbReference>
<proteinExistence type="predicted"/>
<dbReference type="Proteomes" id="UP000029734">
    <property type="component" value="Unassembled WGS sequence"/>
</dbReference>
<keyword evidence="2" id="KW-1185">Reference proteome</keyword>
<protein>
    <submittedName>
        <fullName evidence="1">Uncharacterized protein</fullName>
    </submittedName>
</protein>
<dbReference type="Gene3D" id="3.30.460.40">
    <property type="match status" value="1"/>
</dbReference>
<dbReference type="AlphaFoldDB" id="A0A098M8H8"/>
<gene>
    <name evidence="1" type="ORF">PWYN_25080</name>
</gene>
<dbReference type="InterPro" id="IPR043519">
    <property type="entry name" value="NT_sf"/>
</dbReference>
<sequence>MAAAEMPPELRETLKSVCNLLSMDRMGNSSLWLLGGSCGLLLHNVPLARPPRDIDLYADLGETDSLHNALSHWSLDHPEENYSKDCFSVMSHYRFGTYPIELVCGFKICSGYSQYIVETSLLLKDAPLTYFEGIGYLRLMPLAHEFVFNILRGRSDRYESIAAVMRMDLASHLPLLQSLSQRNTLEESHLRLLEQHLSVSLSLV</sequence>
<evidence type="ECO:0000313" key="1">
    <source>
        <dbReference type="EMBL" id="KGE17832.1"/>
    </source>
</evidence>
<reference evidence="1 2" key="1">
    <citation type="submission" date="2014-08" db="EMBL/GenBank/DDBJ databases">
        <authorList>
            <person name="den Bakker H.C."/>
        </authorList>
    </citation>
    <scope>NUCLEOTIDE SEQUENCE [LARGE SCALE GENOMIC DNA]</scope>
    <source>
        <strain evidence="1 2">DSM 18334</strain>
    </source>
</reference>
<organism evidence="1 2">
    <name type="scientific">Paenibacillus wynnii</name>
    <dbReference type="NCBI Taxonomy" id="268407"/>
    <lineage>
        <taxon>Bacteria</taxon>
        <taxon>Bacillati</taxon>
        <taxon>Bacillota</taxon>
        <taxon>Bacilli</taxon>
        <taxon>Bacillales</taxon>
        <taxon>Paenibacillaceae</taxon>
        <taxon>Paenibacillus</taxon>
    </lineage>
</organism>
<evidence type="ECO:0000313" key="2">
    <source>
        <dbReference type="Proteomes" id="UP000029734"/>
    </source>
</evidence>